<sequence length="44" mass="5040">MVGIINWVLKMFNRLQGQSSLIEATLLSFLSFFVLPFFFRGASL</sequence>
<evidence type="ECO:0000313" key="2">
    <source>
        <dbReference type="EMBL" id="JAH91612.1"/>
    </source>
</evidence>
<protein>
    <submittedName>
        <fullName evidence="2">Uncharacterized protein</fullName>
    </submittedName>
</protein>
<proteinExistence type="predicted"/>
<dbReference type="EMBL" id="GBXM01016965">
    <property type="protein sequence ID" value="JAH91612.1"/>
    <property type="molecule type" value="Transcribed_RNA"/>
</dbReference>
<keyword evidence="1" id="KW-0472">Membrane</keyword>
<reference evidence="2" key="2">
    <citation type="journal article" date="2015" name="Fish Shellfish Immunol.">
        <title>Early steps in the European eel (Anguilla anguilla)-Vibrio vulnificus interaction in the gills: Role of the RtxA13 toxin.</title>
        <authorList>
            <person name="Callol A."/>
            <person name="Pajuelo D."/>
            <person name="Ebbesson L."/>
            <person name="Teles M."/>
            <person name="MacKenzie S."/>
            <person name="Amaro C."/>
        </authorList>
    </citation>
    <scope>NUCLEOTIDE SEQUENCE</scope>
</reference>
<accession>A0A0E9WMM2</accession>
<keyword evidence="1" id="KW-0812">Transmembrane</keyword>
<keyword evidence="1" id="KW-1133">Transmembrane helix</keyword>
<evidence type="ECO:0000256" key="1">
    <source>
        <dbReference type="SAM" id="Phobius"/>
    </source>
</evidence>
<feature type="transmembrane region" description="Helical" evidence="1">
    <location>
        <begin position="21"/>
        <end position="39"/>
    </location>
</feature>
<name>A0A0E9WMM2_ANGAN</name>
<reference evidence="2" key="1">
    <citation type="submission" date="2014-11" db="EMBL/GenBank/DDBJ databases">
        <authorList>
            <person name="Amaro Gonzalez C."/>
        </authorList>
    </citation>
    <scope>NUCLEOTIDE SEQUENCE</scope>
</reference>
<dbReference type="AlphaFoldDB" id="A0A0E9WMM2"/>
<organism evidence="2">
    <name type="scientific">Anguilla anguilla</name>
    <name type="common">European freshwater eel</name>
    <name type="synonym">Muraena anguilla</name>
    <dbReference type="NCBI Taxonomy" id="7936"/>
    <lineage>
        <taxon>Eukaryota</taxon>
        <taxon>Metazoa</taxon>
        <taxon>Chordata</taxon>
        <taxon>Craniata</taxon>
        <taxon>Vertebrata</taxon>
        <taxon>Euteleostomi</taxon>
        <taxon>Actinopterygii</taxon>
        <taxon>Neopterygii</taxon>
        <taxon>Teleostei</taxon>
        <taxon>Anguilliformes</taxon>
        <taxon>Anguillidae</taxon>
        <taxon>Anguilla</taxon>
    </lineage>
</organism>